<evidence type="ECO:0000256" key="4">
    <source>
        <dbReference type="ARBA" id="ARBA00022833"/>
    </source>
</evidence>
<keyword evidence="1" id="KW-0645">Protease</keyword>
<dbReference type="Pfam" id="PF00413">
    <property type="entry name" value="Peptidase_M10"/>
    <property type="match status" value="1"/>
</dbReference>
<dbReference type="PRINTS" id="PR00138">
    <property type="entry name" value="MATRIXIN"/>
</dbReference>
<keyword evidence="4" id="KW-0862">Zinc</keyword>
<dbReference type="EMBL" id="CAFBPZ010000004">
    <property type="protein sequence ID" value="CAB5033871.1"/>
    <property type="molecule type" value="Genomic_DNA"/>
</dbReference>
<dbReference type="GO" id="GO:0004222">
    <property type="term" value="F:metalloendopeptidase activity"/>
    <property type="evidence" value="ECO:0007669"/>
    <property type="project" value="InterPro"/>
</dbReference>
<evidence type="ECO:0000313" key="6">
    <source>
        <dbReference type="EMBL" id="CAB4888174.1"/>
    </source>
</evidence>
<reference evidence="6" key="1">
    <citation type="submission" date="2020-05" db="EMBL/GenBank/DDBJ databases">
        <authorList>
            <person name="Chiriac C."/>
            <person name="Salcher M."/>
            <person name="Ghai R."/>
            <person name="Kavagutti S V."/>
        </authorList>
    </citation>
    <scope>NUCLEOTIDE SEQUENCE</scope>
</reference>
<evidence type="ECO:0000259" key="5">
    <source>
        <dbReference type="Pfam" id="PF00413"/>
    </source>
</evidence>
<dbReference type="AlphaFoldDB" id="A0A6J7F3H9"/>
<gene>
    <name evidence="6" type="ORF">UFOPK3495_00118</name>
    <name evidence="7" type="ORF">UFOPK4237_00115</name>
</gene>
<dbReference type="GO" id="GO:0031012">
    <property type="term" value="C:extracellular matrix"/>
    <property type="evidence" value="ECO:0007669"/>
    <property type="project" value="InterPro"/>
</dbReference>
<dbReference type="InterPro" id="IPR001818">
    <property type="entry name" value="Pept_M10_metallopeptidase"/>
</dbReference>
<dbReference type="InterPro" id="IPR021190">
    <property type="entry name" value="Pept_M10A"/>
</dbReference>
<keyword evidence="3" id="KW-0378">Hydrolase</keyword>
<dbReference type="InterPro" id="IPR024079">
    <property type="entry name" value="MetalloPept_cat_dom_sf"/>
</dbReference>
<name>A0A6J7F3H9_9ZZZZ</name>
<dbReference type="SUPFAM" id="SSF55486">
    <property type="entry name" value="Metalloproteases ('zincins'), catalytic domain"/>
    <property type="match status" value="1"/>
</dbReference>
<evidence type="ECO:0000256" key="3">
    <source>
        <dbReference type="ARBA" id="ARBA00022801"/>
    </source>
</evidence>
<evidence type="ECO:0000256" key="2">
    <source>
        <dbReference type="ARBA" id="ARBA00022723"/>
    </source>
</evidence>
<dbReference type="Gene3D" id="3.40.390.10">
    <property type="entry name" value="Collagenase (Catalytic Domain)"/>
    <property type="match status" value="1"/>
</dbReference>
<dbReference type="GO" id="GO:0006508">
    <property type="term" value="P:proteolysis"/>
    <property type="evidence" value="ECO:0007669"/>
    <property type="project" value="UniProtKB-KW"/>
</dbReference>
<evidence type="ECO:0000313" key="7">
    <source>
        <dbReference type="EMBL" id="CAB5033871.1"/>
    </source>
</evidence>
<dbReference type="GO" id="GO:0008270">
    <property type="term" value="F:zinc ion binding"/>
    <property type="evidence" value="ECO:0007669"/>
    <property type="project" value="InterPro"/>
</dbReference>
<dbReference type="EMBL" id="CAFBMC010000003">
    <property type="protein sequence ID" value="CAB4888174.1"/>
    <property type="molecule type" value="Genomic_DNA"/>
</dbReference>
<proteinExistence type="predicted"/>
<feature type="domain" description="Peptidase M10 metallopeptidase" evidence="5">
    <location>
        <begin position="195"/>
        <end position="244"/>
    </location>
</feature>
<accession>A0A6J7F3H9</accession>
<sequence>MRIHLTAHTVGSFLAAGVLAASSLGLASGAQNSTQSAAWVRVAPQAASSTVATDFKSIFHNQDASLLNGGWSQCGAPITWSMDSRELSPTQGALAVKQLTWAFSSWTAASGLTFKYDGETAVNYSDANYALTPVDGSPVRDRHIYLTFLKIGEAAMLTPSIFGFAAPSKVNIATKEIVAGNAVFRTDHVQADAVKSPNKIKSLYLHELGHIMGLSHADLTANIMYPIVTSRTSLGAGDQQGVAQMTKSCPVPA</sequence>
<organism evidence="6">
    <name type="scientific">freshwater metagenome</name>
    <dbReference type="NCBI Taxonomy" id="449393"/>
    <lineage>
        <taxon>unclassified sequences</taxon>
        <taxon>metagenomes</taxon>
        <taxon>ecological metagenomes</taxon>
    </lineage>
</organism>
<keyword evidence="2" id="KW-0479">Metal-binding</keyword>
<evidence type="ECO:0000256" key="1">
    <source>
        <dbReference type="ARBA" id="ARBA00022670"/>
    </source>
</evidence>
<protein>
    <submittedName>
        <fullName evidence="6">Unannotated protein</fullName>
    </submittedName>
</protein>